<evidence type="ECO:0000256" key="1">
    <source>
        <dbReference type="SAM" id="MobiDB-lite"/>
    </source>
</evidence>
<evidence type="ECO:0000313" key="3">
    <source>
        <dbReference type="Proteomes" id="UP001596409"/>
    </source>
</evidence>
<keyword evidence="3" id="KW-1185">Reference proteome</keyword>
<organism evidence="2 3">
    <name type="scientific">Streptomyces viridiviolaceus</name>
    <dbReference type="NCBI Taxonomy" id="68282"/>
    <lineage>
        <taxon>Bacteria</taxon>
        <taxon>Bacillati</taxon>
        <taxon>Actinomycetota</taxon>
        <taxon>Actinomycetes</taxon>
        <taxon>Kitasatosporales</taxon>
        <taxon>Streptomycetaceae</taxon>
        <taxon>Streptomyces</taxon>
    </lineage>
</organism>
<dbReference type="Proteomes" id="UP001596409">
    <property type="component" value="Unassembled WGS sequence"/>
</dbReference>
<comment type="caution">
    <text evidence="2">The sequence shown here is derived from an EMBL/GenBank/DDBJ whole genome shotgun (WGS) entry which is preliminary data.</text>
</comment>
<evidence type="ECO:0000313" key="2">
    <source>
        <dbReference type="EMBL" id="MFC7015523.1"/>
    </source>
</evidence>
<accession>A0ABW2EAW4</accession>
<name>A0ABW2EAW4_9ACTN</name>
<dbReference type="EMBL" id="JBHSYM010000063">
    <property type="protein sequence ID" value="MFC7015523.1"/>
    <property type="molecule type" value="Genomic_DNA"/>
</dbReference>
<protein>
    <submittedName>
        <fullName evidence="2">Uncharacterized protein</fullName>
    </submittedName>
</protein>
<dbReference type="RefSeq" id="WP_189880825.1">
    <property type="nucleotide sequence ID" value="NZ_BMWA01000054.1"/>
</dbReference>
<gene>
    <name evidence="2" type="ORF">ACFQMH_28240</name>
</gene>
<feature type="region of interest" description="Disordered" evidence="1">
    <location>
        <begin position="72"/>
        <end position="104"/>
    </location>
</feature>
<reference evidence="3" key="1">
    <citation type="journal article" date="2019" name="Int. J. Syst. Evol. Microbiol.">
        <title>The Global Catalogue of Microorganisms (GCM) 10K type strain sequencing project: providing services to taxonomists for standard genome sequencing and annotation.</title>
        <authorList>
            <consortium name="The Broad Institute Genomics Platform"/>
            <consortium name="The Broad Institute Genome Sequencing Center for Infectious Disease"/>
            <person name="Wu L."/>
            <person name="Ma J."/>
        </authorList>
    </citation>
    <scope>NUCLEOTIDE SEQUENCE [LARGE SCALE GENOMIC DNA]</scope>
    <source>
        <strain evidence="3">JCM 4855</strain>
    </source>
</reference>
<sequence>MTQIWTPGEDAAEHGFVAYRGLYVSGIDDPTDDRLHGRVHLPWQVSVFIQGLSQRNLPTLIASPAAGNTGTAAIGGNDHGPLGATPPLAGRGTDLGLSALNDRR</sequence>
<proteinExistence type="predicted"/>